<feature type="domain" description="Cytochrome c" evidence="5">
    <location>
        <begin position="37"/>
        <end position="129"/>
    </location>
</feature>
<dbReference type="Pfam" id="PF07631">
    <property type="entry name" value="PSD4"/>
    <property type="match status" value="1"/>
</dbReference>
<feature type="signal peptide" evidence="4">
    <location>
        <begin position="1"/>
        <end position="31"/>
    </location>
</feature>
<proteinExistence type="predicted"/>
<sequence length="829" mass="92843" precursor="true">MMSCACNQLLRHWKRIPLVIALLIVTGVAQAQVQPVLNAQQATAGFADSDRQELRHLMQQHCADCHANGQSEGGFAIEQLDWDLARVAVFDQWETIHDRIESGEMPPAQASELDDASRQEFVQTVATPLFAVHAHRKGTVLRRLNRQEYENTVNDLFGTNLALAAMLPEDARSHEFDNVGQSLGLSMVHLQRYLEAGNKVLDAAIASRTEAEKVETKTVWYKDTREASTHVGKSWKLLDDGYMVRFAGGGYPSGMVRGTDFGKAGYYRITVTGYAHQSDQPIVFSIGGTSFAAGSDKPIYGFYQAPSGEPTTVQLVTWIEPRYMVQIEPYGLSMSGFRRGDPIDQYQGPGLAIGEIKVEGPLVDRFPSVGHDLIFTGMGRREIPPRNPNDRTKSWYKPAFEIVSEDLEADVRRALVRVGDQLFRRPVQPETVDEMFALFQRRVDAGDSHEIALRTSVLAMMCSPQFLFLQEKPGQLDDHALASRLAYFLHRSSPDETLRQLAQQGRLVDPNVLTQQTQRMMNSGRFARFIDDFCDNWLDLRQMDFTAPDRKLFPEYDLFLRHSMPLETKAFVRHLLVKNLPIRNLVQSDFAMLNCRLAEHYGLPKLKSEKIQLVKLPPDSLRGGLLSQAAILKVTANGTNTSPVVRGVWVSERLLGKTPPPPPPGVPGVEPDIRGASTLRELLAKHRDSSNCRACHAKIDPPGFALECFNPIGGFRDRYRSLGEGDRVDRVILGRKVNYRLGPPVDASGEESDGNRFASFQEFRQLLADQDEQLARAFVGKLATFASGRELGFSDRQEVQRIVDSTAETGYRARDLLMAVVKSSIFRQK</sequence>
<reference evidence="6 7" key="1">
    <citation type="submission" date="2019-02" db="EMBL/GenBank/DDBJ databases">
        <title>Deep-cultivation of Planctomycetes and their phenomic and genomic characterization uncovers novel biology.</title>
        <authorList>
            <person name="Wiegand S."/>
            <person name="Jogler M."/>
            <person name="Boedeker C."/>
            <person name="Pinto D."/>
            <person name="Vollmers J."/>
            <person name="Rivas-Marin E."/>
            <person name="Kohn T."/>
            <person name="Peeters S.H."/>
            <person name="Heuer A."/>
            <person name="Rast P."/>
            <person name="Oberbeckmann S."/>
            <person name="Bunk B."/>
            <person name="Jeske O."/>
            <person name="Meyerdierks A."/>
            <person name="Storesund J.E."/>
            <person name="Kallscheuer N."/>
            <person name="Luecker S."/>
            <person name="Lage O.M."/>
            <person name="Pohl T."/>
            <person name="Merkel B.J."/>
            <person name="Hornburger P."/>
            <person name="Mueller R.-W."/>
            <person name="Bruemmer F."/>
            <person name="Labrenz M."/>
            <person name="Spormann A.M."/>
            <person name="Op den Camp H."/>
            <person name="Overmann J."/>
            <person name="Amann R."/>
            <person name="Jetten M.S.M."/>
            <person name="Mascher T."/>
            <person name="Medema M.H."/>
            <person name="Devos D.P."/>
            <person name="Kaster A.-K."/>
            <person name="Ovreas L."/>
            <person name="Rohde M."/>
            <person name="Galperin M.Y."/>
            <person name="Jogler C."/>
        </authorList>
    </citation>
    <scope>NUCLEOTIDE SEQUENCE [LARGE SCALE GENOMIC DNA]</scope>
    <source>
        <strain evidence="6 7">SV_7m_r</strain>
    </source>
</reference>
<keyword evidence="3" id="KW-0349">Heme</keyword>
<dbReference type="Pfam" id="PF07624">
    <property type="entry name" value="PSD2"/>
    <property type="match status" value="1"/>
</dbReference>
<dbReference type="Pfam" id="PF07626">
    <property type="entry name" value="PSD3"/>
    <property type="match status" value="1"/>
</dbReference>
<dbReference type="Pfam" id="PF13442">
    <property type="entry name" value="Cytochrome_CBB3"/>
    <property type="match status" value="1"/>
</dbReference>
<dbReference type="Proteomes" id="UP000315003">
    <property type="component" value="Chromosome"/>
</dbReference>
<name>A0A517SP99_9BACT</name>
<keyword evidence="4" id="KW-0732">Signal</keyword>
<keyword evidence="1 3" id="KW-0479">Metal-binding</keyword>
<dbReference type="InterPro" id="IPR013039">
    <property type="entry name" value="DUF1588"/>
</dbReference>
<gene>
    <name evidence="6" type="ORF">SV7mr_04450</name>
</gene>
<dbReference type="InterPro" id="IPR013036">
    <property type="entry name" value="DUF1587"/>
</dbReference>
<dbReference type="EMBL" id="CP036272">
    <property type="protein sequence ID" value="QDT57957.1"/>
    <property type="molecule type" value="Genomic_DNA"/>
</dbReference>
<dbReference type="InterPro" id="IPR013042">
    <property type="entry name" value="DUF1592"/>
</dbReference>
<evidence type="ECO:0000256" key="3">
    <source>
        <dbReference type="PROSITE-ProRule" id="PRU00433"/>
    </source>
</evidence>
<dbReference type="Pfam" id="PF07627">
    <property type="entry name" value="PSCyt3"/>
    <property type="match status" value="1"/>
</dbReference>
<organism evidence="6 7">
    <name type="scientific">Stieleria bergensis</name>
    <dbReference type="NCBI Taxonomy" id="2528025"/>
    <lineage>
        <taxon>Bacteria</taxon>
        <taxon>Pseudomonadati</taxon>
        <taxon>Planctomycetota</taxon>
        <taxon>Planctomycetia</taxon>
        <taxon>Pirellulales</taxon>
        <taxon>Pirellulaceae</taxon>
        <taxon>Stieleria</taxon>
    </lineage>
</organism>
<accession>A0A517SP99</accession>
<evidence type="ECO:0000256" key="1">
    <source>
        <dbReference type="ARBA" id="ARBA00022723"/>
    </source>
</evidence>
<dbReference type="GO" id="GO:0020037">
    <property type="term" value="F:heme binding"/>
    <property type="evidence" value="ECO:0007669"/>
    <property type="project" value="InterPro"/>
</dbReference>
<dbReference type="Pfam" id="PF07637">
    <property type="entry name" value="PSD5"/>
    <property type="match status" value="1"/>
</dbReference>
<protein>
    <recommendedName>
        <fullName evidence="5">Cytochrome c domain-containing protein</fullName>
    </recommendedName>
</protein>
<evidence type="ECO:0000256" key="4">
    <source>
        <dbReference type="SAM" id="SignalP"/>
    </source>
</evidence>
<dbReference type="AlphaFoldDB" id="A0A517SP99"/>
<dbReference type="InterPro" id="IPR011478">
    <property type="entry name" value="DUF1585"/>
</dbReference>
<evidence type="ECO:0000313" key="7">
    <source>
        <dbReference type="Proteomes" id="UP000315003"/>
    </source>
</evidence>
<evidence type="ECO:0000256" key="2">
    <source>
        <dbReference type="ARBA" id="ARBA00023004"/>
    </source>
</evidence>
<dbReference type="GO" id="GO:0009055">
    <property type="term" value="F:electron transfer activity"/>
    <property type="evidence" value="ECO:0007669"/>
    <property type="project" value="InterPro"/>
</dbReference>
<keyword evidence="2 3" id="KW-0408">Iron</keyword>
<evidence type="ECO:0000313" key="6">
    <source>
        <dbReference type="EMBL" id="QDT57957.1"/>
    </source>
</evidence>
<feature type="chain" id="PRO_5022150323" description="Cytochrome c domain-containing protein" evidence="4">
    <location>
        <begin position="32"/>
        <end position="829"/>
    </location>
</feature>
<dbReference type="InterPro" id="IPR013043">
    <property type="entry name" value="DUF1595"/>
</dbReference>
<dbReference type="GO" id="GO:0046872">
    <property type="term" value="F:metal ion binding"/>
    <property type="evidence" value="ECO:0007669"/>
    <property type="project" value="UniProtKB-KW"/>
</dbReference>
<evidence type="ECO:0000259" key="5">
    <source>
        <dbReference type="PROSITE" id="PS51007"/>
    </source>
</evidence>
<dbReference type="PROSITE" id="PS51007">
    <property type="entry name" value="CYTC"/>
    <property type="match status" value="1"/>
</dbReference>
<keyword evidence="7" id="KW-1185">Reference proteome</keyword>
<dbReference type="InterPro" id="IPR009056">
    <property type="entry name" value="Cyt_c-like_dom"/>
</dbReference>